<reference evidence="12" key="2">
    <citation type="submission" date="2015-04" db="EMBL/GenBank/DDBJ databases">
        <title>The complete genome sequence of Erythrobacter sp. s21-N3.</title>
        <authorList>
            <person name="Zhuang L."/>
            <person name="Liu Y."/>
            <person name="Shao Z."/>
        </authorList>
    </citation>
    <scope>NUCLEOTIDE SEQUENCE [LARGE SCALE GENOMIC DNA]</scope>
    <source>
        <strain evidence="12">s21-N3</strain>
    </source>
</reference>
<dbReference type="GO" id="GO:0009425">
    <property type="term" value="C:bacterial-type flagellum basal body"/>
    <property type="evidence" value="ECO:0007669"/>
    <property type="project" value="UniProtKB-SubCell"/>
</dbReference>
<accession>A0A0H4VWJ7</accession>
<comment type="function">
    <text evidence="1 10">Role in flagellar biosynthesis.</text>
</comment>
<evidence type="ECO:0000256" key="8">
    <source>
        <dbReference type="ARBA" id="ARBA00023143"/>
    </source>
</evidence>
<dbReference type="AlphaFoldDB" id="A0A0H4VWJ7"/>
<comment type="similarity">
    <text evidence="2 10">Belongs to the FliR/MopE/SpaR family.</text>
</comment>
<evidence type="ECO:0000256" key="3">
    <source>
        <dbReference type="ARBA" id="ARBA00021717"/>
    </source>
</evidence>
<sequence>MNLPHFGLSAIEADLWALIFVMVRVGAAILAAPIFGARLVPPQVRTVLAGAMAVFILNWVPVQIPADMLALPTFISLLVEAVIGFTLGMVLQIAFTAPMIAGEQIAGGMGMAMATAVDPSSGSQSGVVGQMFSVTLTLLFLGIGGHLLWLRLVVESYVMFPPGSDWDLAQRGWLVASFFTQALATAVAIALPVTLVLLLVQLVTGVIGRSAPSLNLFALGLPASVLAGIAALIASTSLLHDHFVELAQLAIEQAGMVVTPAGTAT</sequence>
<dbReference type="GO" id="GO:0006605">
    <property type="term" value="P:protein targeting"/>
    <property type="evidence" value="ECO:0007669"/>
    <property type="project" value="UniProtKB-UniRule"/>
</dbReference>
<evidence type="ECO:0000313" key="12">
    <source>
        <dbReference type="Proteomes" id="UP000059113"/>
    </source>
</evidence>
<dbReference type="PANTHER" id="PTHR30065:SF1">
    <property type="entry name" value="SURFACE PRESENTATION OF ANTIGENS PROTEIN SPAR"/>
    <property type="match status" value="1"/>
</dbReference>
<dbReference type="PANTHER" id="PTHR30065">
    <property type="entry name" value="FLAGELLAR BIOSYNTHETIC PROTEIN FLIR"/>
    <property type="match status" value="1"/>
</dbReference>
<name>A0A0H4VWJ7_9SPHN</name>
<keyword evidence="8 10" id="KW-0975">Bacterial flagellum</keyword>
<keyword evidence="11" id="KW-0966">Cell projection</keyword>
<feature type="transmembrane region" description="Helical" evidence="10">
    <location>
        <begin position="70"/>
        <end position="91"/>
    </location>
</feature>
<evidence type="ECO:0000256" key="2">
    <source>
        <dbReference type="ARBA" id="ARBA00009772"/>
    </source>
</evidence>
<feature type="transmembrane region" description="Helical" evidence="10">
    <location>
        <begin position="131"/>
        <end position="152"/>
    </location>
</feature>
<keyword evidence="7 10" id="KW-0472">Membrane</keyword>
<dbReference type="InterPro" id="IPR006303">
    <property type="entry name" value="FliR"/>
</dbReference>
<feature type="transmembrane region" description="Helical" evidence="10">
    <location>
        <begin position="47"/>
        <end position="64"/>
    </location>
</feature>
<organism evidence="11 12">
    <name type="scientific">Aurantiacibacter atlanticus</name>
    <dbReference type="NCBI Taxonomy" id="1648404"/>
    <lineage>
        <taxon>Bacteria</taxon>
        <taxon>Pseudomonadati</taxon>
        <taxon>Pseudomonadota</taxon>
        <taxon>Alphaproteobacteria</taxon>
        <taxon>Sphingomonadales</taxon>
        <taxon>Erythrobacteraceae</taxon>
        <taxon>Aurantiacibacter</taxon>
    </lineage>
</organism>
<dbReference type="GO" id="GO:0005886">
    <property type="term" value="C:plasma membrane"/>
    <property type="evidence" value="ECO:0007669"/>
    <property type="project" value="UniProtKB-SubCell"/>
</dbReference>
<gene>
    <name evidence="11" type="ORF">CP97_04510</name>
</gene>
<dbReference type="Pfam" id="PF01311">
    <property type="entry name" value="Bac_export_1"/>
    <property type="match status" value="1"/>
</dbReference>
<evidence type="ECO:0000256" key="4">
    <source>
        <dbReference type="ARBA" id="ARBA00022475"/>
    </source>
</evidence>
<evidence type="ECO:0000256" key="6">
    <source>
        <dbReference type="ARBA" id="ARBA00022989"/>
    </source>
</evidence>
<dbReference type="Proteomes" id="UP000059113">
    <property type="component" value="Chromosome"/>
</dbReference>
<evidence type="ECO:0000256" key="9">
    <source>
        <dbReference type="NCBIfam" id="TIGR01400"/>
    </source>
</evidence>
<evidence type="ECO:0000313" key="11">
    <source>
        <dbReference type="EMBL" id="AKQ41448.1"/>
    </source>
</evidence>
<keyword evidence="12" id="KW-1185">Reference proteome</keyword>
<dbReference type="STRING" id="1648404.CP97_04510"/>
<keyword evidence="6 10" id="KW-1133">Transmembrane helix</keyword>
<keyword evidence="5 10" id="KW-0812">Transmembrane</keyword>
<keyword evidence="11" id="KW-0282">Flagellum</keyword>
<evidence type="ECO:0000256" key="7">
    <source>
        <dbReference type="ARBA" id="ARBA00023136"/>
    </source>
</evidence>
<keyword evidence="4 10" id="KW-1003">Cell membrane</keyword>
<dbReference type="NCBIfam" id="TIGR01400">
    <property type="entry name" value="fliR"/>
    <property type="match status" value="1"/>
</dbReference>
<evidence type="ECO:0000256" key="1">
    <source>
        <dbReference type="ARBA" id="ARBA00002578"/>
    </source>
</evidence>
<dbReference type="PRINTS" id="PR00953">
    <property type="entry name" value="TYPE3IMRPROT"/>
</dbReference>
<feature type="transmembrane region" description="Helical" evidence="10">
    <location>
        <begin position="15"/>
        <end position="35"/>
    </location>
</feature>
<evidence type="ECO:0000256" key="10">
    <source>
        <dbReference type="RuleBase" id="RU362071"/>
    </source>
</evidence>
<dbReference type="RefSeq" id="WP_048884970.1">
    <property type="nucleotide sequence ID" value="NZ_CP011310.1"/>
</dbReference>
<dbReference type="GO" id="GO:0044780">
    <property type="term" value="P:bacterial-type flagellum assembly"/>
    <property type="evidence" value="ECO:0007669"/>
    <property type="project" value="UniProtKB-UniRule"/>
</dbReference>
<feature type="transmembrane region" description="Helical" evidence="10">
    <location>
        <begin position="172"/>
        <end position="202"/>
    </location>
</feature>
<dbReference type="OrthoDB" id="9797790at2"/>
<dbReference type="PATRIC" id="fig|1648404.4.peg.946"/>
<evidence type="ECO:0000256" key="5">
    <source>
        <dbReference type="ARBA" id="ARBA00022692"/>
    </source>
</evidence>
<proteinExistence type="inferred from homology"/>
<dbReference type="EMBL" id="CP011310">
    <property type="protein sequence ID" value="AKQ41448.1"/>
    <property type="molecule type" value="Genomic_DNA"/>
</dbReference>
<feature type="transmembrane region" description="Helical" evidence="10">
    <location>
        <begin position="214"/>
        <end position="234"/>
    </location>
</feature>
<reference evidence="11 12" key="1">
    <citation type="journal article" date="2015" name="Int. J. Syst. Evol. Microbiol.">
        <title>Erythrobacter atlanticus sp. nov., a bacterium from ocean sediment able to degrade polycyclic aromatic hydrocarbons.</title>
        <authorList>
            <person name="Zhuang L."/>
            <person name="Liu Y."/>
            <person name="Wang L."/>
            <person name="Wang W."/>
            <person name="Shao Z."/>
        </authorList>
    </citation>
    <scope>NUCLEOTIDE SEQUENCE [LARGE SCALE GENOMIC DNA]</scope>
    <source>
        <strain evidence="12">s21-N3</strain>
    </source>
</reference>
<dbReference type="KEGG" id="ery:CP97_04510"/>
<dbReference type="InterPro" id="IPR002010">
    <property type="entry name" value="T3SS_IM_R"/>
</dbReference>
<keyword evidence="11" id="KW-0969">Cilium</keyword>
<comment type="subcellular location">
    <subcellularLocation>
        <location evidence="10">Cell membrane</location>
        <topology evidence="10">Multi-pass membrane protein</topology>
    </subcellularLocation>
    <subcellularLocation>
        <location evidence="10">Bacterial flagellum basal body</location>
    </subcellularLocation>
</comment>
<protein>
    <recommendedName>
        <fullName evidence="3 9">Flagellar biosynthetic protein FliR</fullName>
    </recommendedName>
</protein>